<dbReference type="PANTHER" id="PTHR12418:SF19">
    <property type="entry name" value="ACYL-COENZYME A THIOESTERASE THEM4"/>
    <property type="match status" value="1"/>
</dbReference>
<comment type="catalytic activity">
    <reaction evidence="13">
        <text>(5Z,8Z,11Z,14Z)-eicosatetraenoyl-CoA + H2O = (5Z,8Z,11Z,14Z)-eicosatetraenoate + CoA + H(+)</text>
        <dbReference type="Rhea" id="RHEA:40151"/>
        <dbReference type="ChEBI" id="CHEBI:15377"/>
        <dbReference type="ChEBI" id="CHEBI:15378"/>
        <dbReference type="ChEBI" id="CHEBI:32395"/>
        <dbReference type="ChEBI" id="CHEBI:57287"/>
        <dbReference type="ChEBI" id="CHEBI:57368"/>
    </reaction>
    <physiologicalReaction direction="left-to-right" evidence="13">
        <dbReference type="Rhea" id="RHEA:40152"/>
    </physiologicalReaction>
</comment>
<dbReference type="GO" id="GO:0006631">
    <property type="term" value="P:fatty acid metabolic process"/>
    <property type="evidence" value="ECO:0007669"/>
    <property type="project" value="UniProtKB-KW"/>
</dbReference>
<dbReference type="InterPro" id="IPR006683">
    <property type="entry name" value="Thioestr_dom"/>
</dbReference>
<evidence type="ECO:0000256" key="2">
    <source>
        <dbReference type="ARBA" id="ARBA00004496"/>
    </source>
</evidence>
<dbReference type="InterPro" id="IPR052365">
    <property type="entry name" value="THEM4/THEM5_acyl-CoA_thioest"/>
</dbReference>
<accession>A0AAU1M3B3</accession>
<reference evidence="26" key="1">
    <citation type="submission" date="2022-10" db="EMBL/GenBank/DDBJ databases">
        <title>The complete genomes of actinobacterial strains from the NBC collection.</title>
        <authorList>
            <person name="Joergensen T.S."/>
            <person name="Alvarez Arevalo M."/>
            <person name="Sterndorff E.B."/>
            <person name="Faurdal D."/>
            <person name="Vuksanovic O."/>
            <person name="Mourched A.-S."/>
            <person name="Charusanti P."/>
            <person name="Shaw S."/>
            <person name="Blin K."/>
            <person name="Weber T."/>
        </authorList>
    </citation>
    <scope>NUCLEOTIDE SEQUENCE</scope>
    <source>
        <strain evidence="26">NBC_00148</strain>
    </source>
</reference>
<comment type="subcellular location">
    <subcellularLocation>
        <location evidence="3">Cell projection</location>
        <location evidence="3">Ruffle membrane</location>
    </subcellularLocation>
    <subcellularLocation>
        <location evidence="2">Cytoplasm</location>
    </subcellularLocation>
    <subcellularLocation>
        <location evidence="1">Membrane</location>
        <topology evidence="1">Peripheral membrane protein</topology>
    </subcellularLocation>
</comment>
<dbReference type="Gene3D" id="3.10.129.10">
    <property type="entry name" value="Hotdog Thioesterase"/>
    <property type="match status" value="1"/>
</dbReference>
<evidence type="ECO:0000256" key="23">
    <source>
        <dbReference type="ARBA" id="ARBA00048180"/>
    </source>
</evidence>
<feature type="region of interest" description="Disordered" evidence="24">
    <location>
        <begin position="1"/>
        <end position="23"/>
    </location>
</feature>
<keyword evidence="6" id="KW-0053">Apoptosis</keyword>
<evidence type="ECO:0000256" key="1">
    <source>
        <dbReference type="ARBA" id="ARBA00004170"/>
    </source>
</evidence>
<dbReference type="Pfam" id="PF03061">
    <property type="entry name" value="4HBT"/>
    <property type="match status" value="1"/>
</dbReference>
<feature type="compositionally biased region" description="Polar residues" evidence="24">
    <location>
        <begin position="1"/>
        <end position="10"/>
    </location>
</feature>
<feature type="domain" description="Thioesterase" evidence="25">
    <location>
        <begin position="121"/>
        <end position="191"/>
    </location>
</feature>
<evidence type="ECO:0000256" key="20">
    <source>
        <dbReference type="ARBA" id="ARBA00047734"/>
    </source>
</evidence>
<evidence type="ECO:0000256" key="9">
    <source>
        <dbReference type="ARBA" id="ARBA00022946"/>
    </source>
</evidence>
<evidence type="ECO:0000256" key="24">
    <source>
        <dbReference type="SAM" id="MobiDB-lite"/>
    </source>
</evidence>
<comment type="similarity">
    <text evidence="15">Belongs to the THEM4/THEM5 thioesterase family.</text>
</comment>
<organism evidence="26">
    <name type="scientific">Streptomyces sp. NBC_00148</name>
    <dbReference type="NCBI Taxonomy" id="2903626"/>
    <lineage>
        <taxon>Bacteria</taxon>
        <taxon>Bacillati</taxon>
        <taxon>Actinomycetota</taxon>
        <taxon>Actinomycetes</taxon>
        <taxon>Kitasatosporales</taxon>
        <taxon>Streptomycetaceae</taxon>
        <taxon>Streptomyces</taxon>
    </lineage>
</organism>
<evidence type="ECO:0000256" key="13">
    <source>
        <dbReference type="ARBA" id="ARBA00035852"/>
    </source>
</evidence>
<evidence type="ECO:0000313" key="26">
    <source>
        <dbReference type="EMBL" id="WTQ77789.1"/>
    </source>
</evidence>
<comment type="catalytic activity">
    <reaction evidence="21">
        <text>decanoyl-CoA + H2O = decanoate + CoA + H(+)</text>
        <dbReference type="Rhea" id="RHEA:40059"/>
        <dbReference type="ChEBI" id="CHEBI:15377"/>
        <dbReference type="ChEBI" id="CHEBI:15378"/>
        <dbReference type="ChEBI" id="CHEBI:27689"/>
        <dbReference type="ChEBI" id="CHEBI:57287"/>
        <dbReference type="ChEBI" id="CHEBI:61430"/>
    </reaction>
    <physiologicalReaction direction="left-to-right" evidence="21">
        <dbReference type="Rhea" id="RHEA:40060"/>
    </physiologicalReaction>
</comment>
<keyword evidence="10" id="KW-0443">Lipid metabolism</keyword>
<evidence type="ECO:0000256" key="8">
    <source>
        <dbReference type="ARBA" id="ARBA00022832"/>
    </source>
</evidence>
<evidence type="ECO:0000256" key="16">
    <source>
        <dbReference type="ARBA" id="ARBA00038848"/>
    </source>
</evidence>
<comment type="catalytic activity">
    <reaction evidence="19">
        <text>octanoyl-CoA + H2O = octanoate + CoA + H(+)</text>
        <dbReference type="Rhea" id="RHEA:30143"/>
        <dbReference type="ChEBI" id="CHEBI:15377"/>
        <dbReference type="ChEBI" id="CHEBI:15378"/>
        <dbReference type="ChEBI" id="CHEBI:25646"/>
        <dbReference type="ChEBI" id="CHEBI:57287"/>
        <dbReference type="ChEBI" id="CHEBI:57386"/>
    </reaction>
    <physiologicalReaction direction="left-to-right" evidence="19">
        <dbReference type="Rhea" id="RHEA:30144"/>
    </physiologicalReaction>
</comment>
<evidence type="ECO:0000256" key="7">
    <source>
        <dbReference type="ARBA" id="ARBA00022801"/>
    </source>
</evidence>
<comment type="catalytic activity">
    <reaction evidence="22">
        <text>dodecanoyl-CoA + H2O = dodecanoate + CoA + H(+)</text>
        <dbReference type="Rhea" id="RHEA:30135"/>
        <dbReference type="ChEBI" id="CHEBI:15377"/>
        <dbReference type="ChEBI" id="CHEBI:15378"/>
        <dbReference type="ChEBI" id="CHEBI:18262"/>
        <dbReference type="ChEBI" id="CHEBI:57287"/>
        <dbReference type="ChEBI" id="CHEBI:57375"/>
    </reaction>
    <physiologicalReaction direction="left-to-right" evidence="22">
        <dbReference type="Rhea" id="RHEA:30136"/>
    </physiologicalReaction>
</comment>
<keyword evidence="8" id="KW-0276">Fatty acid metabolism</keyword>
<gene>
    <name evidence="26" type="ORF">OG222_33665</name>
</gene>
<dbReference type="EC" id="3.1.2.2" evidence="16"/>
<evidence type="ECO:0000256" key="5">
    <source>
        <dbReference type="ARBA" id="ARBA00022490"/>
    </source>
</evidence>
<dbReference type="GO" id="GO:0016020">
    <property type="term" value="C:membrane"/>
    <property type="evidence" value="ECO:0007669"/>
    <property type="project" value="UniProtKB-SubCell"/>
</dbReference>
<dbReference type="PANTHER" id="PTHR12418">
    <property type="entry name" value="ACYL-COENZYME A THIOESTERASE THEM4"/>
    <property type="match status" value="1"/>
</dbReference>
<dbReference type="EMBL" id="CP108169">
    <property type="protein sequence ID" value="WTQ77789.1"/>
    <property type="molecule type" value="Genomic_DNA"/>
</dbReference>
<evidence type="ECO:0000256" key="22">
    <source>
        <dbReference type="ARBA" id="ARBA00048074"/>
    </source>
</evidence>
<evidence type="ECO:0000256" key="19">
    <source>
        <dbReference type="ARBA" id="ARBA00047588"/>
    </source>
</evidence>
<comment type="catalytic activity">
    <reaction evidence="14">
        <text>(9Z)-octadecenoyl-CoA + H2O = (9Z)-octadecenoate + CoA + H(+)</text>
        <dbReference type="Rhea" id="RHEA:40139"/>
        <dbReference type="ChEBI" id="CHEBI:15377"/>
        <dbReference type="ChEBI" id="CHEBI:15378"/>
        <dbReference type="ChEBI" id="CHEBI:30823"/>
        <dbReference type="ChEBI" id="CHEBI:57287"/>
        <dbReference type="ChEBI" id="CHEBI:57387"/>
    </reaction>
    <physiologicalReaction direction="left-to-right" evidence="14">
        <dbReference type="Rhea" id="RHEA:40140"/>
    </physiologicalReaction>
</comment>
<keyword evidence="9" id="KW-0809">Transit peptide</keyword>
<evidence type="ECO:0000256" key="4">
    <source>
        <dbReference type="ARBA" id="ARBA00022475"/>
    </source>
</evidence>
<comment type="catalytic activity">
    <reaction evidence="23">
        <text>tetradecanoyl-CoA + H2O = tetradecanoate + CoA + H(+)</text>
        <dbReference type="Rhea" id="RHEA:40119"/>
        <dbReference type="ChEBI" id="CHEBI:15377"/>
        <dbReference type="ChEBI" id="CHEBI:15378"/>
        <dbReference type="ChEBI" id="CHEBI:30807"/>
        <dbReference type="ChEBI" id="CHEBI:57287"/>
        <dbReference type="ChEBI" id="CHEBI:57385"/>
    </reaction>
    <physiologicalReaction direction="left-to-right" evidence="23">
        <dbReference type="Rhea" id="RHEA:40120"/>
    </physiologicalReaction>
</comment>
<comment type="catalytic activity">
    <reaction evidence="20">
        <text>hexadecanoyl-CoA + H2O = hexadecanoate + CoA + H(+)</text>
        <dbReference type="Rhea" id="RHEA:16645"/>
        <dbReference type="ChEBI" id="CHEBI:7896"/>
        <dbReference type="ChEBI" id="CHEBI:15377"/>
        <dbReference type="ChEBI" id="CHEBI:15378"/>
        <dbReference type="ChEBI" id="CHEBI:57287"/>
        <dbReference type="ChEBI" id="CHEBI:57379"/>
        <dbReference type="EC" id="3.1.2.2"/>
    </reaction>
    <physiologicalReaction direction="left-to-right" evidence="20">
        <dbReference type="Rhea" id="RHEA:16646"/>
    </physiologicalReaction>
</comment>
<protein>
    <recommendedName>
        <fullName evidence="17">Acyl-coenzyme A thioesterase THEM4</fullName>
        <ecNumber evidence="16">3.1.2.2</ecNumber>
    </recommendedName>
    <alternativeName>
        <fullName evidence="18">Thioesterase superfamily member 4</fullName>
    </alternativeName>
</protein>
<dbReference type="GO" id="GO:0016787">
    <property type="term" value="F:hydrolase activity"/>
    <property type="evidence" value="ECO:0007669"/>
    <property type="project" value="UniProtKB-KW"/>
</dbReference>
<evidence type="ECO:0000256" key="11">
    <source>
        <dbReference type="ARBA" id="ARBA00023136"/>
    </source>
</evidence>
<dbReference type="GO" id="GO:0005737">
    <property type="term" value="C:cytoplasm"/>
    <property type="evidence" value="ECO:0007669"/>
    <property type="project" value="UniProtKB-SubCell"/>
</dbReference>
<keyword evidence="12" id="KW-0966">Cell projection</keyword>
<dbReference type="SUPFAM" id="SSF54637">
    <property type="entry name" value="Thioesterase/thiol ester dehydrase-isomerase"/>
    <property type="match status" value="1"/>
</dbReference>
<keyword evidence="7" id="KW-0378">Hydrolase</keyword>
<evidence type="ECO:0000256" key="15">
    <source>
        <dbReference type="ARBA" id="ARBA00038456"/>
    </source>
</evidence>
<dbReference type="CDD" id="cd03443">
    <property type="entry name" value="PaaI_thioesterase"/>
    <property type="match status" value="1"/>
</dbReference>
<evidence type="ECO:0000256" key="14">
    <source>
        <dbReference type="ARBA" id="ARBA00037002"/>
    </source>
</evidence>
<evidence type="ECO:0000256" key="6">
    <source>
        <dbReference type="ARBA" id="ARBA00022703"/>
    </source>
</evidence>
<evidence type="ECO:0000259" key="25">
    <source>
        <dbReference type="Pfam" id="PF03061"/>
    </source>
</evidence>
<name>A0AAU1M3B3_9ACTN</name>
<evidence type="ECO:0000256" key="21">
    <source>
        <dbReference type="ARBA" id="ARBA00047969"/>
    </source>
</evidence>
<sequence>MTKPTPTTTDESPHGGWNDGTNASSGGAAFAGLIDSLRLAQDRIAEAAAPDDVVREATRSLQDVAAALAPYSVSGSEQITGHRLDLPGRGQALVPAFHVDEWDEEHATGTFRLGRYYLGGNGAAHGGVIPLMFDEVLGRLANTGRRRARTAFLHVNFRSVTPIGPELRLTARFSREEGRKRYLTATIHHGDVLTADAEALFVALRPGQP</sequence>
<keyword evidence="11" id="KW-0472">Membrane</keyword>
<evidence type="ECO:0000256" key="18">
    <source>
        <dbReference type="ARBA" id="ARBA00043210"/>
    </source>
</evidence>
<keyword evidence="4" id="KW-1003">Cell membrane</keyword>
<dbReference type="InterPro" id="IPR029069">
    <property type="entry name" value="HotDog_dom_sf"/>
</dbReference>
<keyword evidence="5" id="KW-0963">Cytoplasm</keyword>
<proteinExistence type="inferred from homology"/>
<dbReference type="AlphaFoldDB" id="A0AAU1M3B3"/>
<evidence type="ECO:0000256" key="10">
    <source>
        <dbReference type="ARBA" id="ARBA00023098"/>
    </source>
</evidence>
<evidence type="ECO:0000256" key="3">
    <source>
        <dbReference type="ARBA" id="ARBA00004632"/>
    </source>
</evidence>
<evidence type="ECO:0000256" key="17">
    <source>
        <dbReference type="ARBA" id="ARBA00040123"/>
    </source>
</evidence>
<evidence type="ECO:0000256" key="12">
    <source>
        <dbReference type="ARBA" id="ARBA00023273"/>
    </source>
</evidence>